<proteinExistence type="predicted"/>
<gene>
    <name evidence="1" type="ORF">P5673_009693</name>
</gene>
<evidence type="ECO:0000313" key="1">
    <source>
        <dbReference type="EMBL" id="KAK2566224.1"/>
    </source>
</evidence>
<keyword evidence="2" id="KW-1185">Reference proteome</keyword>
<dbReference type="EMBL" id="JARQWQ010000017">
    <property type="protein sequence ID" value="KAK2566224.1"/>
    <property type="molecule type" value="Genomic_DNA"/>
</dbReference>
<reference evidence="1" key="2">
    <citation type="journal article" date="2023" name="Science">
        <title>Genomic signatures of disease resistance in endangered staghorn corals.</title>
        <authorList>
            <person name="Vollmer S.V."/>
            <person name="Selwyn J.D."/>
            <person name="Despard B.A."/>
            <person name="Roesel C.L."/>
        </authorList>
    </citation>
    <scope>NUCLEOTIDE SEQUENCE</scope>
    <source>
        <strain evidence="1">K2</strain>
    </source>
</reference>
<dbReference type="Proteomes" id="UP001249851">
    <property type="component" value="Unassembled WGS sequence"/>
</dbReference>
<protein>
    <submittedName>
        <fullName evidence="1">Uncharacterized protein</fullName>
    </submittedName>
</protein>
<accession>A0AAD9V9I5</accession>
<organism evidence="1 2">
    <name type="scientific">Acropora cervicornis</name>
    <name type="common">Staghorn coral</name>
    <dbReference type="NCBI Taxonomy" id="6130"/>
    <lineage>
        <taxon>Eukaryota</taxon>
        <taxon>Metazoa</taxon>
        <taxon>Cnidaria</taxon>
        <taxon>Anthozoa</taxon>
        <taxon>Hexacorallia</taxon>
        <taxon>Scleractinia</taxon>
        <taxon>Astrocoeniina</taxon>
        <taxon>Acroporidae</taxon>
        <taxon>Acropora</taxon>
    </lineage>
</organism>
<comment type="caution">
    <text evidence="1">The sequence shown here is derived from an EMBL/GenBank/DDBJ whole genome shotgun (WGS) entry which is preliminary data.</text>
</comment>
<evidence type="ECO:0000313" key="2">
    <source>
        <dbReference type="Proteomes" id="UP001249851"/>
    </source>
</evidence>
<reference evidence="1" key="1">
    <citation type="journal article" date="2023" name="G3 (Bethesda)">
        <title>Whole genome assembly and annotation of the endangered Caribbean coral Acropora cervicornis.</title>
        <authorList>
            <person name="Selwyn J.D."/>
            <person name="Vollmer S.V."/>
        </authorList>
    </citation>
    <scope>NUCLEOTIDE SEQUENCE</scope>
    <source>
        <strain evidence="1">K2</strain>
    </source>
</reference>
<sequence length="216" mass="24773">MASSRERIIQACNGLQVPAISLDWADQAWSSDFCEPVELPEILENRIVDCKYFVGLWKVLSDNSLSHKVLISGLYSFIDSGDKWKRREREEMKQQQVVAKQRQDEGRPDAVKLLHSYSLKDSEQVLDHVIQLFVETTRLEVLPLTEMTFDFPGVLNVFVLNFMVFKHLISNFLMISGSSSVTSNGLVMRDVQTMKDQAIQFVNHAHLIHIRTTKTC</sequence>
<dbReference type="AlphaFoldDB" id="A0AAD9V9I5"/>
<name>A0AAD9V9I5_ACRCE</name>